<evidence type="ECO:0008006" key="4">
    <source>
        <dbReference type="Google" id="ProtNLM"/>
    </source>
</evidence>
<dbReference type="AlphaFoldDB" id="A0ABD5RLZ5"/>
<comment type="caution">
    <text evidence="2">The sequence shown here is derived from an EMBL/GenBank/DDBJ whole genome shotgun (WGS) entry which is preliminary data.</text>
</comment>
<reference evidence="2 3" key="1">
    <citation type="journal article" date="2019" name="Int. J. Syst. Evol. Microbiol.">
        <title>The Global Catalogue of Microorganisms (GCM) 10K type strain sequencing project: providing services to taxonomists for standard genome sequencing and annotation.</title>
        <authorList>
            <consortium name="The Broad Institute Genomics Platform"/>
            <consortium name="The Broad Institute Genome Sequencing Center for Infectious Disease"/>
            <person name="Wu L."/>
            <person name="Ma J."/>
        </authorList>
    </citation>
    <scope>NUCLEOTIDE SEQUENCE [LARGE SCALE GENOMIC DNA]</scope>
    <source>
        <strain evidence="2 3">CGMCC 1.12543</strain>
    </source>
</reference>
<accession>A0ABD5RLZ5</accession>
<dbReference type="Proteomes" id="UP001596099">
    <property type="component" value="Unassembled WGS sequence"/>
</dbReference>
<dbReference type="EMBL" id="JBHSQH010000001">
    <property type="protein sequence ID" value="MFC5971431.1"/>
    <property type="molecule type" value="Genomic_DNA"/>
</dbReference>
<dbReference type="RefSeq" id="WP_247414328.1">
    <property type="nucleotide sequence ID" value="NZ_JALLGW010000001.1"/>
</dbReference>
<evidence type="ECO:0000313" key="2">
    <source>
        <dbReference type="EMBL" id="MFC5971431.1"/>
    </source>
</evidence>
<organism evidence="2 3">
    <name type="scientific">Halomarina salina</name>
    <dbReference type="NCBI Taxonomy" id="1872699"/>
    <lineage>
        <taxon>Archaea</taxon>
        <taxon>Methanobacteriati</taxon>
        <taxon>Methanobacteriota</taxon>
        <taxon>Stenosarchaea group</taxon>
        <taxon>Halobacteria</taxon>
        <taxon>Halobacteriales</taxon>
        <taxon>Natronomonadaceae</taxon>
        <taxon>Halomarina</taxon>
    </lineage>
</organism>
<keyword evidence="3" id="KW-1185">Reference proteome</keyword>
<evidence type="ECO:0000256" key="1">
    <source>
        <dbReference type="SAM" id="MobiDB-lite"/>
    </source>
</evidence>
<proteinExistence type="predicted"/>
<sequence>MAGNHRLFAAFATALLVVGALSTGAAALQSDTSEGLAVDVSQSDSVTVLVTDNGSAVENASVAVEAPVVNNSTYAGVGDYTTGPNGTVDLATPEENVTITVAAEYGNQTVTTTATLVADGEPKNFGERVSSFVQQLKNAGTDGNTSLGQIVSEFVTENNPGADHRPDHAGPTAAGPNDAGNGSADDDRGRPAHAGNGNGNDKNDDDETDRNENAKKNRGKK</sequence>
<gene>
    <name evidence="2" type="ORF">ACFPYI_08830</name>
</gene>
<evidence type="ECO:0000313" key="3">
    <source>
        <dbReference type="Proteomes" id="UP001596099"/>
    </source>
</evidence>
<name>A0ABD5RLZ5_9EURY</name>
<feature type="region of interest" description="Disordered" evidence="1">
    <location>
        <begin position="157"/>
        <end position="221"/>
    </location>
</feature>
<protein>
    <recommendedName>
        <fullName evidence="4">Carboxypeptidase regulatory-like domain-containing protein</fullName>
    </recommendedName>
</protein>